<comment type="caution">
    <text evidence="1">The sequence shown here is derived from an EMBL/GenBank/DDBJ whole genome shotgun (WGS) entry which is preliminary data.</text>
</comment>
<dbReference type="EMBL" id="CM016762">
    <property type="protein sequence ID" value="TMS34441.1"/>
    <property type="molecule type" value="Genomic_DNA"/>
</dbReference>
<reference evidence="1 2" key="2">
    <citation type="journal article" date="2019" name="G3 (Bethesda)">
        <title>Hybrid Assembly of the Genome of the Entomopathogenic Nematode Steinernema carpocapsae Identifies the X-Chromosome.</title>
        <authorList>
            <person name="Serra L."/>
            <person name="Macchietto M."/>
            <person name="Macias-Munoz A."/>
            <person name="McGill C.J."/>
            <person name="Rodriguez I.M."/>
            <person name="Rodriguez B."/>
            <person name="Murad R."/>
            <person name="Mortazavi A."/>
        </authorList>
    </citation>
    <scope>NUCLEOTIDE SEQUENCE [LARGE SCALE GENOMIC DNA]</scope>
    <source>
        <strain evidence="1 2">ALL</strain>
    </source>
</reference>
<evidence type="ECO:0008006" key="3">
    <source>
        <dbReference type="Google" id="ProtNLM"/>
    </source>
</evidence>
<reference evidence="1 2" key="1">
    <citation type="journal article" date="2015" name="Genome Biol.">
        <title>Comparative genomics of Steinernema reveals deeply conserved gene regulatory networks.</title>
        <authorList>
            <person name="Dillman A.R."/>
            <person name="Macchietto M."/>
            <person name="Porter C.F."/>
            <person name="Rogers A."/>
            <person name="Williams B."/>
            <person name="Antoshechkin I."/>
            <person name="Lee M.M."/>
            <person name="Goodwin Z."/>
            <person name="Lu X."/>
            <person name="Lewis E.E."/>
            <person name="Goodrich-Blair H."/>
            <person name="Stock S.P."/>
            <person name="Adams B.J."/>
            <person name="Sternberg P.W."/>
            <person name="Mortazavi A."/>
        </authorList>
    </citation>
    <scope>NUCLEOTIDE SEQUENCE [LARGE SCALE GENOMIC DNA]</scope>
    <source>
        <strain evidence="1 2">ALL</strain>
    </source>
</reference>
<protein>
    <recommendedName>
        <fullName evidence="3">Kinesin motor domain-containing protein</fullName>
    </recommendedName>
</protein>
<name>A0A4U8UNH5_STECR</name>
<accession>A0A4U8UNH5</accession>
<dbReference type="AlphaFoldDB" id="A0A4U8UNH5"/>
<dbReference type="EMBL" id="AZBU02000001">
    <property type="protein sequence ID" value="TMS34441.1"/>
    <property type="molecule type" value="Genomic_DNA"/>
</dbReference>
<keyword evidence="2" id="KW-1185">Reference proteome</keyword>
<sequence length="137" mass="15269">MMRGRRYEKRKCGPDAADPLFAANQSGSGLAISLVMLGSDETERRVNCVRGLFQLVFHLKFVLSPSKRLKQTALFDTTNEATTRSHVTILCLCDTEVRTPEFFLSGNQFSQLVIASTVFVRSALNGFTMGTKLKLLF</sequence>
<organism evidence="1 2">
    <name type="scientific">Steinernema carpocapsae</name>
    <name type="common">Entomopathogenic nematode</name>
    <dbReference type="NCBI Taxonomy" id="34508"/>
    <lineage>
        <taxon>Eukaryota</taxon>
        <taxon>Metazoa</taxon>
        <taxon>Ecdysozoa</taxon>
        <taxon>Nematoda</taxon>
        <taxon>Chromadorea</taxon>
        <taxon>Rhabditida</taxon>
        <taxon>Tylenchina</taxon>
        <taxon>Panagrolaimomorpha</taxon>
        <taxon>Strongyloidoidea</taxon>
        <taxon>Steinernematidae</taxon>
        <taxon>Steinernema</taxon>
    </lineage>
</organism>
<evidence type="ECO:0000313" key="1">
    <source>
        <dbReference type="EMBL" id="TMS34441.1"/>
    </source>
</evidence>
<gene>
    <name evidence="1" type="ORF">L596_002034</name>
</gene>
<evidence type="ECO:0000313" key="2">
    <source>
        <dbReference type="Proteomes" id="UP000298663"/>
    </source>
</evidence>
<proteinExistence type="predicted"/>
<dbReference type="Proteomes" id="UP000298663">
    <property type="component" value="Chromosome X"/>
</dbReference>